<protein>
    <recommendedName>
        <fullName evidence="4">BTB domain-containing protein</fullName>
    </recommendedName>
</protein>
<organism evidence="2 3">
    <name type="scientific">Rhizoctonia solani</name>
    <dbReference type="NCBI Taxonomy" id="456999"/>
    <lineage>
        <taxon>Eukaryota</taxon>
        <taxon>Fungi</taxon>
        <taxon>Dikarya</taxon>
        <taxon>Basidiomycota</taxon>
        <taxon>Agaricomycotina</taxon>
        <taxon>Agaricomycetes</taxon>
        <taxon>Cantharellales</taxon>
        <taxon>Ceratobasidiaceae</taxon>
        <taxon>Rhizoctonia</taxon>
    </lineage>
</organism>
<name>A0A8H3BXX0_9AGAM</name>
<proteinExistence type="predicted"/>
<feature type="region of interest" description="Disordered" evidence="1">
    <location>
        <begin position="275"/>
        <end position="350"/>
    </location>
</feature>
<dbReference type="EMBL" id="CAJMWZ010003131">
    <property type="protein sequence ID" value="CAE6469992.1"/>
    <property type="molecule type" value="Genomic_DNA"/>
</dbReference>
<feature type="region of interest" description="Disordered" evidence="1">
    <location>
        <begin position="24"/>
        <end position="91"/>
    </location>
</feature>
<evidence type="ECO:0008006" key="4">
    <source>
        <dbReference type="Google" id="ProtNLM"/>
    </source>
</evidence>
<comment type="caution">
    <text evidence="2">The sequence shown here is derived from an EMBL/GenBank/DDBJ whole genome shotgun (WGS) entry which is preliminary data.</text>
</comment>
<reference evidence="2" key="1">
    <citation type="submission" date="2021-01" db="EMBL/GenBank/DDBJ databases">
        <authorList>
            <person name="Kaushik A."/>
        </authorList>
    </citation>
    <scope>NUCLEOTIDE SEQUENCE</scope>
    <source>
        <strain evidence="2">Type strain: AG8-Rh-89/</strain>
    </source>
</reference>
<accession>A0A8H3BXX0</accession>
<dbReference type="AlphaFoldDB" id="A0A8H3BXX0"/>
<dbReference type="PROSITE" id="PS51257">
    <property type="entry name" value="PROKAR_LIPOPROTEIN"/>
    <property type="match status" value="1"/>
</dbReference>
<evidence type="ECO:0000313" key="3">
    <source>
        <dbReference type="Proteomes" id="UP000663850"/>
    </source>
</evidence>
<sequence length="350" mass="39500">MPSRLVCITSPASVIYVPSFAACPDSESEDREELELEVDEGPTYTLGQPSSSKSSTTQVRKGPRENDTTNLSSANPGDHETPTLVYPDLPEKSFLSPQADAQQGFTGYKDGNIRLLIGTQLFLLHEHKLAEFSILKRKVEHARQSRSEPSTSRNTCGTVELCLDEDPDDFAKMVEILYMPVYKHVSSDAHLKSTLRLATKFDHQVLRSYAIRCLEERNLPPIERIALAQNSNVYSWRKEALAELCTRDESITLAEANILGMKTFVELAHRRETYKLSRKSRTSASNETMVPQDPPRADLQNQPNLRPRGRPRTNPSDYQTQTSGTSRRSTRTNFGKRCVEPYRTQRAAPR</sequence>
<gene>
    <name evidence="2" type="ORF">RDB_LOCUS60400</name>
</gene>
<evidence type="ECO:0000313" key="2">
    <source>
        <dbReference type="EMBL" id="CAE6469992.1"/>
    </source>
</evidence>
<evidence type="ECO:0000256" key="1">
    <source>
        <dbReference type="SAM" id="MobiDB-lite"/>
    </source>
</evidence>
<dbReference type="Proteomes" id="UP000663850">
    <property type="component" value="Unassembled WGS sequence"/>
</dbReference>
<feature type="compositionally biased region" description="Acidic residues" evidence="1">
    <location>
        <begin position="26"/>
        <end position="40"/>
    </location>
</feature>
<feature type="compositionally biased region" description="Polar residues" evidence="1">
    <location>
        <begin position="45"/>
        <end position="59"/>
    </location>
</feature>